<dbReference type="RefSeq" id="WP_116175584.1">
    <property type="nucleotide sequence ID" value="NZ_CP144375.1"/>
</dbReference>
<gene>
    <name evidence="3" type="ORF">BCF44_10662</name>
</gene>
<dbReference type="OrthoDB" id="3392476at2"/>
<evidence type="ECO:0000313" key="3">
    <source>
        <dbReference type="EMBL" id="REH46898.1"/>
    </source>
</evidence>
<feature type="transmembrane region" description="Helical" evidence="2">
    <location>
        <begin position="154"/>
        <end position="174"/>
    </location>
</feature>
<evidence type="ECO:0000313" key="4">
    <source>
        <dbReference type="Proteomes" id="UP000256269"/>
    </source>
</evidence>
<evidence type="ECO:0000256" key="2">
    <source>
        <dbReference type="SAM" id="Phobius"/>
    </source>
</evidence>
<keyword evidence="2" id="KW-0472">Membrane</keyword>
<comment type="caution">
    <text evidence="3">The sequence shown here is derived from an EMBL/GenBank/DDBJ whole genome shotgun (WGS) entry which is preliminary data.</text>
</comment>
<dbReference type="InterPro" id="IPR009339">
    <property type="entry name" value="DUF998"/>
</dbReference>
<feature type="transmembrane region" description="Helical" evidence="2">
    <location>
        <begin position="122"/>
        <end position="142"/>
    </location>
</feature>
<dbReference type="Proteomes" id="UP000256269">
    <property type="component" value="Unassembled WGS sequence"/>
</dbReference>
<sequence>MASDRHSNKVAVAAVVALVVGAALVLLLQVIPPTDEISALDTTLSEYGTGRNKWIFNLALILLATGSVAGLAMLLREGRLPVPAAALGAVWSVGLLVIVAFAKHDWRIDPTMDAAGMAHRAASIVAFVCLPLAVLASVRRAFPYAPRRRLTARLLAIASFAWITVIVGAIVVAIRTGHDWWLSTPYGLEERGLALTELLALAVLILPVCDRVARVRPAARTRGGPRPHQLGTREGRSAH</sequence>
<name>A0A3E0HKK1_9PSEU</name>
<keyword evidence="2" id="KW-1133">Transmembrane helix</keyword>
<accession>A0A3E0HKK1</accession>
<reference evidence="3 4" key="1">
    <citation type="submission" date="2018-08" db="EMBL/GenBank/DDBJ databases">
        <title>Genomic Encyclopedia of Archaeal and Bacterial Type Strains, Phase II (KMG-II): from individual species to whole genera.</title>
        <authorList>
            <person name="Goeker M."/>
        </authorList>
    </citation>
    <scope>NUCLEOTIDE SEQUENCE [LARGE SCALE GENOMIC DNA]</scope>
    <source>
        <strain evidence="3 4">DSM 45791</strain>
    </source>
</reference>
<dbReference type="EMBL" id="QUNO01000006">
    <property type="protein sequence ID" value="REH46898.1"/>
    <property type="molecule type" value="Genomic_DNA"/>
</dbReference>
<feature type="transmembrane region" description="Helical" evidence="2">
    <location>
        <begin position="12"/>
        <end position="31"/>
    </location>
</feature>
<feature type="transmembrane region" description="Helical" evidence="2">
    <location>
        <begin position="194"/>
        <end position="213"/>
    </location>
</feature>
<dbReference type="Pfam" id="PF06197">
    <property type="entry name" value="DUF998"/>
    <property type="match status" value="1"/>
</dbReference>
<evidence type="ECO:0000256" key="1">
    <source>
        <dbReference type="SAM" id="MobiDB-lite"/>
    </source>
</evidence>
<feature type="transmembrane region" description="Helical" evidence="2">
    <location>
        <begin position="82"/>
        <end position="102"/>
    </location>
</feature>
<organism evidence="3 4">
    <name type="scientific">Kutzneria buriramensis</name>
    <dbReference type="NCBI Taxonomy" id="1045776"/>
    <lineage>
        <taxon>Bacteria</taxon>
        <taxon>Bacillati</taxon>
        <taxon>Actinomycetota</taxon>
        <taxon>Actinomycetes</taxon>
        <taxon>Pseudonocardiales</taxon>
        <taxon>Pseudonocardiaceae</taxon>
        <taxon>Kutzneria</taxon>
    </lineage>
</organism>
<proteinExistence type="predicted"/>
<keyword evidence="2" id="KW-0812">Transmembrane</keyword>
<feature type="region of interest" description="Disordered" evidence="1">
    <location>
        <begin position="219"/>
        <end position="239"/>
    </location>
</feature>
<dbReference type="AlphaFoldDB" id="A0A3E0HKK1"/>
<keyword evidence="4" id="KW-1185">Reference proteome</keyword>
<protein>
    <submittedName>
        <fullName evidence="3">Uncharacterized protein DUF998</fullName>
    </submittedName>
</protein>
<feature type="transmembrane region" description="Helical" evidence="2">
    <location>
        <begin position="54"/>
        <end position="75"/>
    </location>
</feature>